<accession>A0A1Y4UC44</accession>
<evidence type="ECO:0000313" key="8">
    <source>
        <dbReference type="Proteomes" id="UP000196293"/>
    </source>
</evidence>
<dbReference type="Gene3D" id="3.10.430.110">
    <property type="match status" value="1"/>
</dbReference>
<feature type="region of interest" description="Disordered" evidence="2">
    <location>
        <begin position="70"/>
        <end position="95"/>
    </location>
</feature>
<dbReference type="InterPro" id="IPR041277">
    <property type="entry name" value="MBG_Lactobacillales"/>
</dbReference>
<evidence type="ECO:0000259" key="3">
    <source>
        <dbReference type="Pfam" id="PF04650"/>
    </source>
</evidence>
<dbReference type="Pfam" id="PF04650">
    <property type="entry name" value="YSIRK_signal"/>
    <property type="match status" value="1"/>
</dbReference>
<proteinExistence type="predicted"/>
<comment type="caution">
    <text evidence="6">The sequence shown here is derived from an EMBL/GenBank/DDBJ whole genome shotgun (WGS) entry which is preliminary data.</text>
</comment>
<dbReference type="EMBL" id="NFLZ01000024">
    <property type="protein sequence ID" value="OUQ75024.1"/>
    <property type="molecule type" value="Genomic_DNA"/>
</dbReference>
<dbReference type="Proteomes" id="UP000196293">
    <property type="component" value="Unassembled WGS sequence"/>
</dbReference>
<dbReference type="Pfam" id="PF17883">
    <property type="entry name" value="MBG"/>
    <property type="match status" value="1"/>
</dbReference>
<gene>
    <name evidence="6" type="ORF">B5E44_08300</name>
    <name evidence="5" type="ORF">B5E59_07895</name>
</gene>
<reference evidence="6" key="2">
    <citation type="journal article" date="2018" name="BMC Genomics">
        <title>Whole genome sequencing and function prediction of 133 gut anaerobes isolated from chicken caecum in pure cultures.</title>
        <authorList>
            <person name="Medvecky M."/>
            <person name="Cejkova D."/>
            <person name="Polansky O."/>
            <person name="Karasova D."/>
            <person name="Kubasova T."/>
            <person name="Cizek A."/>
            <person name="Rychlik I."/>
        </authorList>
    </citation>
    <scope>NUCLEOTIDE SEQUENCE</scope>
    <source>
        <strain evidence="6">An101</strain>
        <strain evidence="5">An115</strain>
    </source>
</reference>
<reference evidence="7 8" key="1">
    <citation type="submission" date="2017-04" db="EMBL/GenBank/DDBJ databases">
        <title>Function of individual gut microbiota members based on whole genome sequencing of pure cultures obtained from chicken caecum.</title>
        <authorList>
            <person name="Medvecky M."/>
            <person name="Cejkova D."/>
            <person name="Polansky O."/>
            <person name="Karasova D."/>
            <person name="Kubasova T."/>
            <person name="Cizek A."/>
            <person name="Rychlik I."/>
        </authorList>
    </citation>
    <scope>NUCLEOTIDE SEQUENCE [LARGE SCALE GENOMIC DNA]</scope>
    <source>
        <strain evidence="7">An101</strain>
        <strain evidence="8">An115</strain>
    </source>
</reference>
<feature type="compositionally biased region" description="Polar residues" evidence="2">
    <location>
        <begin position="70"/>
        <end position="93"/>
    </location>
</feature>
<evidence type="ECO:0000313" key="6">
    <source>
        <dbReference type="EMBL" id="OUQ75024.1"/>
    </source>
</evidence>
<organism evidence="6 7">
    <name type="scientific">Lactobacillus gallinarum</name>
    <dbReference type="NCBI Taxonomy" id="52242"/>
    <lineage>
        <taxon>Bacteria</taxon>
        <taxon>Bacillati</taxon>
        <taxon>Bacillota</taxon>
        <taxon>Bacilli</taxon>
        <taxon>Lactobacillales</taxon>
        <taxon>Lactobacillaceae</taxon>
        <taxon>Lactobacillus</taxon>
    </lineage>
</organism>
<dbReference type="InterPro" id="IPR005877">
    <property type="entry name" value="YSIRK_signal_dom"/>
</dbReference>
<dbReference type="Proteomes" id="UP000195859">
    <property type="component" value="Unassembled WGS sequence"/>
</dbReference>
<evidence type="ECO:0000256" key="1">
    <source>
        <dbReference type="ARBA" id="ARBA00022729"/>
    </source>
</evidence>
<keyword evidence="8" id="KW-1185">Reference proteome</keyword>
<protein>
    <recommendedName>
        <fullName evidence="9">YSIRK Gram-positive signal peptide domain-containing protein</fullName>
    </recommendedName>
</protein>
<dbReference type="AlphaFoldDB" id="A0A1Y4UC44"/>
<evidence type="ECO:0000313" key="7">
    <source>
        <dbReference type="Proteomes" id="UP000195859"/>
    </source>
</evidence>
<name>A0A1Y4UC44_9LACO</name>
<feature type="domain" description="YSIRK Gram-positive signal peptide" evidence="3">
    <location>
        <begin position="16"/>
        <end position="41"/>
    </location>
</feature>
<dbReference type="EMBL" id="NFLS01000023">
    <property type="protein sequence ID" value="OUQ55367.1"/>
    <property type="molecule type" value="Genomic_DNA"/>
</dbReference>
<feature type="domain" description="MBG" evidence="4">
    <location>
        <begin position="88"/>
        <end position="181"/>
    </location>
</feature>
<dbReference type="RefSeq" id="WP_087176657.1">
    <property type="nucleotide sequence ID" value="NZ_JACJLJ010000104.1"/>
</dbReference>
<evidence type="ECO:0008006" key="9">
    <source>
        <dbReference type="Google" id="ProtNLM"/>
    </source>
</evidence>
<evidence type="ECO:0000259" key="4">
    <source>
        <dbReference type="Pfam" id="PF17883"/>
    </source>
</evidence>
<dbReference type="NCBIfam" id="TIGR01168">
    <property type="entry name" value="YSIRK_signal"/>
    <property type="match status" value="1"/>
</dbReference>
<evidence type="ECO:0000313" key="5">
    <source>
        <dbReference type="EMBL" id="OUQ55367.1"/>
    </source>
</evidence>
<keyword evidence="1" id="KW-0732">Signal</keyword>
<sequence length="220" mass="23790">MLSENNYNEKIRKSNNKRNKYSIRKLSVGAVSALIGVSFFGFSSQVVSADTGINTAGDISHHVACADTADNNSNGHNNPATDSDTWQIGSQNTKEYDGKETNKIDVNKFSLSDGDKKLNTSSINNDNFQWVDKNGDAIVENPKNVGTYYAKLTDSAAKKLRKDNPTLSKDPGIVGTYTIAQGKASAKLRGYDSKAADAGFNAVAKRYEDLGYVVETTKTG</sequence>
<evidence type="ECO:0000256" key="2">
    <source>
        <dbReference type="SAM" id="MobiDB-lite"/>
    </source>
</evidence>